<proteinExistence type="predicted"/>
<gene>
    <name evidence="2" type="ORF">SAMN04489712_102690</name>
</gene>
<dbReference type="InterPro" id="IPR000873">
    <property type="entry name" value="AMP-dep_synth/lig_dom"/>
</dbReference>
<dbReference type="EMBL" id="FNVO01000002">
    <property type="protein sequence ID" value="SEF97788.1"/>
    <property type="molecule type" value="Genomic_DNA"/>
</dbReference>
<dbReference type="RefSeq" id="WP_103936905.1">
    <property type="nucleotide sequence ID" value="NZ_FNVO01000002.1"/>
</dbReference>
<dbReference type="Gene3D" id="3.40.50.12780">
    <property type="entry name" value="N-terminal domain of ligase-like"/>
    <property type="match status" value="2"/>
</dbReference>
<dbReference type="Proteomes" id="UP000236723">
    <property type="component" value="Unassembled WGS sequence"/>
</dbReference>
<feature type="domain" description="AMP-dependent synthetase/ligase" evidence="1">
    <location>
        <begin position="15"/>
        <end position="94"/>
    </location>
</feature>
<dbReference type="SUPFAM" id="SSF56801">
    <property type="entry name" value="Acetyl-CoA synthetase-like"/>
    <property type="match status" value="1"/>
</dbReference>
<dbReference type="OrthoDB" id="3396763at2"/>
<reference evidence="3" key="1">
    <citation type="submission" date="2016-10" db="EMBL/GenBank/DDBJ databases">
        <authorList>
            <person name="Varghese N."/>
            <person name="Submissions S."/>
        </authorList>
    </citation>
    <scope>NUCLEOTIDE SEQUENCE [LARGE SCALE GENOMIC DNA]</scope>
    <source>
        <strain evidence="3">DSM 43163</strain>
    </source>
</reference>
<dbReference type="NCBIfam" id="TIGR03089">
    <property type="entry name" value="TIGR03089 family protein"/>
    <property type="match status" value="1"/>
</dbReference>
<dbReference type="PANTHER" id="PTHR43201:SF32">
    <property type="entry name" value="2-SUCCINYLBENZOATE--COA LIGASE, CHLOROPLASTIC_PEROXISOMAL"/>
    <property type="match status" value="1"/>
</dbReference>
<name>A0A1H5WEK0_9ACTN</name>
<dbReference type="Pfam" id="PF00501">
    <property type="entry name" value="AMP-binding"/>
    <property type="match status" value="1"/>
</dbReference>
<dbReference type="AlphaFoldDB" id="A0A1H5WEK0"/>
<keyword evidence="3" id="KW-1185">Reference proteome</keyword>
<evidence type="ECO:0000313" key="2">
    <source>
        <dbReference type="EMBL" id="SEF97788.1"/>
    </source>
</evidence>
<dbReference type="InterPro" id="IPR017523">
    <property type="entry name" value="Rv3268"/>
</dbReference>
<organism evidence="2 3">
    <name type="scientific">Thermomonospora echinospora</name>
    <dbReference type="NCBI Taxonomy" id="1992"/>
    <lineage>
        <taxon>Bacteria</taxon>
        <taxon>Bacillati</taxon>
        <taxon>Actinomycetota</taxon>
        <taxon>Actinomycetes</taxon>
        <taxon>Streptosporangiales</taxon>
        <taxon>Thermomonosporaceae</taxon>
        <taxon>Thermomonospora</taxon>
    </lineage>
</organism>
<dbReference type="InterPro" id="IPR042099">
    <property type="entry name" value="ANL_N_sf"/>
</dbReference>
<dbReference type="PANTHER" id="PTHR43201">
    <property type="entry name" value="ACYL-COA SYNTHETASE"/>
    <property type="match status" value="1"/>
</dbReference>
<sequence>MADNGLAELLAGRLAEDPSRPLVTFYDDATGERVELSGRTFANWVAKTANLLVDGLGAQPGDRAVLVLPPHWQTAVWLMACWSAGLVAEPVEPDRVGELVNGVVDGVEPDGGRGPYLLVAAEEVLSLPGWYDAHAADAEEVVGLSLHALGGPLGDHPAEILDYAVEVRGYGDRFVSYAPVDVTAPVLRVAEETPATNVTFATLTAGELTSRSAAAAHDWGLDARSRVLTDLPFTTLGGLLVGLVAPLAAGSSVIIQRNLDEAVLNRRISLEHVTAVAGVHGWDDASGSVRRLTT</sequence>
<dbReference type="GO" id="GO:0006631">
    <property type="term" value="P:fatty acid metabolic process"/>
    <property type="evidence" value="ECO:0007669"/>
    <property type="project" value="TreeGrafter"/>
</dbReference>
<accession>A0A1H5WEK0</accession>
<evidence type="ECO:0000259" key="1">
    <source>
        <dbReference type="Pfam" id="PF00501"/>
    </source>
</evidence>
<protein>
    <submittedName>
        <fullName evidence="2">TIGR03089 family protein</fullName>
    </submittedName>
</protein>
<evidence type="ECO:0000313" key="3">
    <source>
        <dbReference type="Proteomes" id="UP000236723"/>
    </source>
</evidence>
<dbReference type="GO" id="GO:0031956">
    <property type="term" value="F:medium-chain fatty acid-CoA ligase activity"/>
    <property type="evidence" value="ECO:0007669"/>
    <property type="project" value="TreeGrafter"/>
</dbReference>